<evidence type="ECO:0000313" key="5">
    <source>
        <dbReference type="EMBL" id="KHJ77835.1"/>
    </source>
</evidence>
<evidence type="ECO:0000313" key="6">
    <source>
        <dbReference type="Proteomes" id="UP000053660"/>
    </source>
</evidence>
<dbReference type="PANTHER" id="PTHR45640:SF13">
    <property type="entry name" value="HEAT SHOCK PROTEIN 22-RELATED"/>
    <property type="match status" value="1"/>
</dbReference>
<dbReference type="SUPFAM" id="SSF49764">
    <property type="entry name" value="HSP20-like chaperones"/>
    <property type="match status" value="1"/>
</dbReference>
<dbReference type="InterPro" id="IPR002068">
    <property type="entry name" value="A-crystallin/Hsp20_dom"/>
</dbReference>
<keyword evidence="6" id="KW-1185">Reference proteome</keyword>
<accession>A0A0B1S3N8</accession>
<keyword evidence="1" id="KW-0346">Stress response</keyword>
<gene>
    <name evidence="5" type="ORF">OESDEN_22544</name>
</gene>
<comment type="similarity">
    <text evidence="2 3">Belongs to the small heat shock protein (HSP20) family.</text>
</comment>
<reference evidence="5 6" key="1">
    <citation type="submission" date="2014-03" db="EMBL/GenBank/DDBJ databases">
        <title>Draft genome of the hookworm Oesophagostomum dentatum.</title>
        <authorList>
            <person name="Mitreva M."/>
        </authorList>
    </citation>
    <scope>NUCLEOTIDE SEQUENCE [LARGE SCALE GENOMIC DNA]</scope>
    <source>
        <strain evidence="5 6">OD-Hann</strain>
    </source>
</reference>
<dbReference type="Proteomes" id="UP000053660">
    <property type="component" value="Unassembled WGS sequence"/>
</dbReference>
<dbReference type="GO" id="GO:0009408">
    <property type="term" value="P:response to heat"/>
    <property type="evidence" value="ECO:0007669"/>
    <property type="project" value="TreeGrafter"/>
</dbReference>
<dbReference type="PROSITE" id="PS01031">
    <property type="entry name" value="SHSP"/>
    <property type="match status" value="1"/>
</dbReference>
<proteinExistence type="inferred from homology"/>
<dbReference type="GO" id="GO:0005737">
    <property type="term" value="C:cytoplasm"/>
    <property type="evidence" value="ECO:0007669"/>
    <property type="project" value="TreeGrafter"/>
</dbReference>
<organism evidence="5 6">
    <name type="scientific">Oesophagostomum dentatum</name>
    <name type="common">Nodular worm</name>
    <dbReference type="NCBI Taxonomy" id="61180"/>
    <lineage>
        <taxon>Eukaryota</taxon>
        <taxon>Metazoa</taxon>
        <taxon>Ecdysozoa</taxon>
        <taxon>Nematoda</taxon>
        <taxon>Chromadorea</taxon>
        <taxon>Rhabditida</taxon>
        <taxon>Rhabditina</taxon>
        <taxon>Rhabditomorpha</taxon>
        <taxon>Strongyloidea</taxon>
        <taxon>Strongylidae</taxon>
        <taxon>Oesophagostomum</taxon>
    </lineage>
</organism>
<evidence type="ECO:0000259" key="4">
    <source>
        <dbReference type="PROSITE" id="PS01031"/>
    </source>
</evidence>
<evidence type="ECO:0000256" key="2">
    <source>
        <dbReference type="PROSITE-ProRule" id="PRU00285"/>
    </source>
</evidence>
<dbReference type="Gene3D" id="2.60.40.790">
    <property type="match status" value="1"/>
</dbReference>
<feature type="domain" description="SHSP" evidence="4">
    <location>
        <begin position="27"/>
        <end position="134"/>
    </location>
</feature>
<dbReference type="GO" id="GO:0005634">
    <property type="term" value="C:nucleus"/>
    <property type="evidence" value="ECO:0007669"/>
    <property type="project" value="TreeGrafter"/>
</dbReference>
<dbReference type="PANTHER" id="PTHR45640">
    <property type="entry name" value="HEAT SHOCK PROTEIN HSP-12.2-RELATED"/>
    <property type="match status" value="1"/>
</dbReference>
<name>A0A0B1S3N8_OESDE</name>
<dbReference type="OrthoDB" id="1431247at2759"/>
<dbReference type="GO" id="GO:0042026">
    <property type="term" value="P:protein refolding"/>
    <property type="evidence" value="ECO:0007669"/>
    <property type="project" value="TreeGrafter"/>
</dbReference>
<dbReference type="AlphaFoldDB" id="A0A0B1S3N8"/>
<sequence length="144" mass="16146">MAVCIFPTSVFPIKTAKLWVRLFGRSKLTAQLYSIIQVTEDESKLSLTLDVSQFKPEEMKVSVDGRTIIVEGKQKAKDEQSYSMTSFVRHWILPDNVDVEQIHSSLTSEGSLVIEAPKVVKPVKTTRSIPILKAHEENESVKSA</sequence>
<dbReference type="InterPro" id="IPR001436">
    <property type="entry name" value="Alpha-crystallin/sHSP_animal"/>
</dbReference>
<evidence type="ECO:0000256" key="1">
    <source>
        <dbReference type="ARBA" id="ARBA00023016"/>
    </source>
</evidence>
<dbReference type="EMBL" id="KN610370">
    <property type="protein sequence ID" value="KHJ77835.1"/>
    <property type="molecule type" value="Genomic_DNA"/>
</dbReference>
<dbReference type="GO" id="GO:0051082">
    <property type="term" value="F:unfolded protein binding"/>
    <property type="evidence" value="ECO:0007669"/>
    <property type="project" value="TreeGrafter"/>
</dbReference>
<dbReference type="PRINTS" id="PR00299">
    <property type="entry name" value="ACRYSTALLIN"/>
</dbReference>
<dbReference type="InterPro" id="IPR008978">
    <property type="entry name" value="HSP20-like_chaperone"/>
</dbReference>
<protein>
    <submittedName>
        <fullName evidence="5">Hsp20/alpha crystallin family protein</fullName>
    </submittedName>
</protein>
<evidence type="ECO:0000256" key="3">
    <source>
        <dbReference type="RuleBase" id="RU003616"/>
    </source>
</evidence>
<dbReference type="Pfam" id="PF00011">
    <property type="entry name" value="HSP20"/>
    <property type="match status" value="1"/>
</dbReference>
<dbReference type="CDD" id="cd06526">
    <property type="entry name" value="metazoan_ACD"/>
    <property type="match status" value="1"/>
</dbReference>